<evidence type="ECO:0000313" key="1">
    <source>
        <dbReference type="EMBL" id="CBF73405.1"/>
    </source>
</evidence>
<keyword evidence="2" id="KW-1185">Reference proteome</keyword>
<dbReference type="HOGENOM" id="CLU_140464_0_0_1"/>
<evidence type="ECO:0000313" key="2">
    <source>
        <dbReference type="Proteomes" id="UP000000560"/>
    </source>
</evidence>
<dbReference type="RefSeq" id="XP_681131.1">
    <property type="nucleotide sequence ID" value="XM_676039.1"/>
</dbReference>
<protein>
    <submittedName>
        <fullName evidence="1">Uncharacterized protein</fullName>
    </submittedName>
</protein>
<sequence length="159" mass="17681">MCGFVEAIRPLANAPVNLARHAQPRSDLEGQSLHCQPLLAQSIIYMDIAIDQPTNCQLESARVLITLDDPAETRTRREGGKPLQMTDYYGPKQLSREVTKVTVARSVHLVPQVNVMGSGGGGIGVEKERSASYLTRWSFTSGLLTREHLSQCYRTLKWE</sequence>
<gene>
    <name evidence="1" type="ORF">ANIA_07862</name>
</gene>
<dbReference type="InParanoid" id="Q5AV18"/>
<dbReference type="OrthoDB" id="3922785at2759"/>
<accession>C8V3M3</accession>
<dbReference type="AlphaFoldDB" id="Q5AV18"/>
<dbReference type="Proteomes" id="UP000000560">
    <property type="component" value="Chromosome II"/>
</dbReference>
<organism evidence="1 2">
    <name type="scientific">Emericella nidulans (strain FGSC A4 / ATCC 38163 / CBS 112.46 / NRRL 194 / M139)</name>
    <name type="common">Aspergillus nidulans</name>
    <dbReference type="NCBI Taxonomy" id="227321"/>
    <lineage>
        <taxon>Eukaryota</taxon>
        <taxon>Fungi</taxon>
        <taxon>Dikarya</taxon>
        <taxon>Ascomycota</taxon>
        <taxon>Pezizomycotina</taxon>
        <taxon>Eurotiomycetes</taxon>
        <taxon>Eurotiomycetidae</taxon>
        <taxon>Eurotiales</taxon>
        <taxon>Aspergillaceae</taxon>
        <taxon>Aspergillus</taxon>
        <taxon>Aspergillus subgen. Nidulantes</taxon>
    </lineage>
</organism>
<reference evidence="2" key="2">
    <citation type="journal article" date="2009" name="Fungal Genet. Biol.">
        <title>The 2008 update of the Aspergillus nidulans genome annotation: a community effort.</title>
        <authorList>
            <person name="Wortman J.R."/>
            <person name="Gilsenan J.M."/>
            <person name="Joardar V."/>
            <person name="Deegan J."/>
            <person name="Clutterbuck J."/>
            <person name="Andersen M.R."/>
            <person name="Archer D."/>
            <person name="Bencina M."/>
            <person name="Braus G."/>
            <person name="Coutinho P."/>
            <person name="von Dohren H."/>
            <person name="Doonan J."/>
            <person name="Driessen A.J."/>
            <person name="Durek P."/>
            <person name="Espeso E."/>
            <person name="Fekete E."/>
            <person name="Flipphi M."/>
            <person name="Estrada C.G."/>
            <person name="Geysens S."/>
            <person name="Goldman G."/>
            <person name="de Groot P.W."/>
            <person name="Hansen K."/>
            <person name="Harris S.D."/>
            <person name="Heinekamp T."/>
            <person name="Helmstaedt K."/>
            <person name="Henrissat B."/>
            <person name="Hofmann G."/>
            <person name="Homan T."/>
            <person name="Horio T."/>
            <person name="Horiuchi H."/>
            <person name="James S."/>
            <person name="Jones M."/>
            <person name="Karaffa L."/>
            <person name="Karanyi Z."/>
            <person name="Kato M."/>
            <person name="Keller N."/>
            <person name="Kelly D.E."/>
            <person name="Kiel J.A."/>
            <person name="Kim J.M."/>
            <person name="van der Klei I.J."/>
            <person name="Klis F.M."/>
            <person name="Kovalchuk A."/>
            <person name="Krasevec N."/>
            <person name="Kubicek C.P."/>
            <person name="Liu B."/>
            <person name="Maccabe A."/>
            <person name="Meyer V."/>
            <person name="Mirabito P."/>
            <person name="Miskei M."/>
            <person name="Mos M."/>
            <person name="Mullins J."/>
            <person name="Nelson D.R."/>
            <person name="Nielsen J."/>
            <person name="Oakley B.R."/>
            <person name="Osmani S.A."/>
            <person name="Pakula T."/>
            <person name="Paszewski A."/>
            <person name="Paulsen I."/>
            <person name="Pilsyk S."/>
            <person name="Pocsi I."/>
            <person name="Punt P.J."/>
            <person name="Ram A.F."/>
            <person name="Ren Q."/>
            <person name="Robellet X."/>
            <person name="Robson G."/>
            <person name="Seiboth B."/>
            <person name="van Solingen P."/>
            <person name="Specht T."/>
            <person name="Sun J."/>
            <person name="Taheri-Talesh N."/>
            <person name="Takeshita N."/>
            <person name="Ussery D."/>
            <person name="vanKuyk P.A."/>
            <person name="Visser H."/>
            <person name="van de Vondervoort P.J."/>
            <person name="de Vries R.P."/>
            <person name="Walton J."/>
            <person name="Xiang X."/>
            <person name="Xiong Y."/>
            <person name="Zeng A.P."/>
            <person name="Brandt B.W."/>
            <person name="Cornell M.J."/>
            <person name="van den Hondel C.A."/>
            <person name="Visser J."/>
            <person name="Oliver S.G."/>
            <person name="Turner G."/>
        </authorList>
    </citation>
    <scope>GENOME REANNOTATION</scope>
    <source>
        <strain evidence="2">FGSC A4 / ATCC 38163 / CBS 112.46 / NRRL 194 / M139</strain>
    </source>
</reference>
<dbReference type="KEGG" id="ani:ANIA_07862"/>
<dbReference type="GeneID" id="2869218"/>
<dbReference type="EMBL" id="BN001302">
    <property type="protein sequence ID" value="CBF73405.1"/>
    <property type="molecule type" value="Genomic_DNA"/>
</dbReference>
<reference evidence="2" key="1">
    <citation type="journal article" date="2005" name="Nature">
        <title>Sequencing of Aspergillus nidulans and comparative analysis with A. fumigatus and A. oryzae.</title>
        <authorList>
            <person name="Galagan J.E."/>
            <person name="Calvo S.E."/>
            <person name="Cuomo C."/>
            <person name="Ma L.J."/>
            <person name="Wortman J.R."/>
            <person name="Batzoglou S."/>
            <person name="Lee S.I."/>
            <person name="Basturkmen M."/>
            <person name="Spevak C.C."/>
            <person name="Clutterbuck J."/>
            <person name="Kapitonov V."/>
            <person name="Jurka J."/>
            <person name="Scazzocchio C."/>
            <person name="Farman M."/>
            <person name="Butler J."/>
            <person name="Purcell S."/>
            <person name="Harris S."/>
            <person name="Braus G.H."/>
            <person name="Draht O."/>
            <person name="Busch S."/>
            <person name="D'Enfert C."/>
            <person name="Bouchier C."/>
            <person name="Goldman G.H."/>
            <person name="Bell-Pedersen D."/>
            <person name="Griffiths-Jones S."/>
            <person name="Doonan J.H."/>
            <person name="Yu J."/>
            <person name="Vienken K."/>
            <person name="Pain A."/>
            <person name="Freitag M."/>
            <person name="Selker E.U."/>
            <person name="Archer D.B."/>
            <person name="Penalva M.A."/>
            <person name="Oakley B.R."/>
            <person name="Momany M."/>
            <person name="Tanaka T."/>
            <person name="Kumagai T."/>
            <person name="Asai K."/>
            <person name="Machida M."/>
            <person name="Nierman W.C."/>
            <person name="Denning D.W."/>
            <person name="Caddick M."/>
            <person name="Hynes M."/>
            <person name="Paoletti M."/>
            <person name="Fischer R."/>
            <person name="Miller B."/>
            <person name="Dyer P."/>
            <person name="Sachs M.S."/>
            <person name="Osmani S.A."/>
            <person name="Birren B.W."/>
        </authorList>
    </citation>
    <scope>NUCLEOTIDE SEQUENCE [LARGE SCALE GENOMIC DNA]</scope>
    <source>
        <strain evidence="2">FGSC A4 / ATCC 38163 / CBS 112.46 / NRRL 194 / M139</strain>
    </source>
</reference>
<proteinExistence type="predicted"/>
<dbReference type="OMA" id="PTNCQLE"/>
<name>Q5AV18_EMENI</name>
<accession>Q5AV18</accession>